<dbReference type="Proteomes" id="UP001064262">
    <property type="component" value="Unassembled WGS sequence"/>
</dbReference>
<organism evidence="2 3">
    <name type="scientific">Winslowiella arboricola</name>
    <dbReference type="NCBI Taxonomy" id="2978220"/>
    <lineage>
        <taxon>Bacteria</taxon>
        <taxon>Pseudomonadati</taxon>
        <taxon>Pseudomonadota</taxon>
        <taxon>Gammaproteobacteria</taxon>
        <taxon>Enterobacterales</taxon>
        <taxon>Erwiniaceae</taxon>
        <taxon>Winslowiella</taxon>
    </lineage>
</organism>
<dbReference type="RefSeq" id="WP_267143603.1">
    <property type="nucleotide sequence ID" value="NZ_JAODIL010000078.1"/>
</dbReference>
<accession>A0A9J6PTJ0</accession>
<sequence length="1400" mass="157154">MSTLSAERYNAIISDLGHNGLWNTEVMELAPFIALNLPGWEQVALRIEDEESHCVLFLPAMRDEANILIVIRQAQNQHGQLFYQPLVGQRFEEISSGKYGDHFLAAIYAANFNLLPGQLGSHEVGGFRQQLQYTLEHNQNCRDFIEQRFFHWAPAAPVTTPPYRGNNDEFEHHLSTLGFTIIARGEDVYRQVPQIHEAQVLFNSSLHYTLNHSAKNTSRLAGLLARRLGIRPDQVTSEMLEMTRARLLNYYRVTLRYLEEDGGQILLSEQNKKREGIGGQAFPGDSQHRIVFTTINNGSSFLEKLHVVSHENSHMLPGEESTDDLWYDISYGLPDELRRTTAGIAAMVAEEEESASLQGFTELILAKIFDDLMMKSRTPAGMRRPQFLEMLERIRSAVLDDQRWQQFLRYAPHHYPLSPEELNTLREEIYHNRIWRVLARLTGLNPTSPAGLLADVHANKMMLLKVILQNADSLVTLVFGYDEQLARQLDRQGHRFIQRDMSSDSFDTLSDTSLTTEPNYTALAHPETLTPYQLHSALEDLAHASTTLADTRHPEGADMLAVSRFLTRTAARIAARLGYLTGQQSALPQISTTLFLTTMRKMLSEKLMTPQQILNVILPGRSYQGWSICEAVASNFWCAGKLLAWQQLVNDCFNLLHWPIRHSYQDEFISSPNGRELLKTLANQLREIAPYSEHYPEVINTLSMLIKDGLIPFSYQLAFDIRNLMPRGVETASPVAVMDIFSTLNYVREFRHIINDEQIQRLGLAEMLAGVATQHRWFVVGEDEEGEMQYFFDPLGNDISAQPPQLENNELVLVLRGNTLHLYQQLPEGPRDIGSSLWQPGNNHALIAAVQQLTVNPSTNQQLINQQFLRRISLTNAEQPATEAVAPAAAMPATGWLADLSNTSQVHKNAVKIHRQLDKYHWRITADTRFTQRGEEGALSRIKRSLTEFAARLVSDAERAEVNAISGCISEIEAKLQQISVSEGIDLRLRHFNTLPADFHQMRKHTLNLSRSYSQSQRHKNSTRAEQRDVKKISRNSEAGISQTLKTKGKIHSMVSERRDGTFSGYHAGRLREYFASEPAIMAENSGSLLPPAVAAESFADIVNLVFNGPLGIMSRTPFSSDYQQQCLERDQQINQQKEIDRAKRDVRSEELIRQIRHGLINVSFELQQWLAESKARAGRREHLTWLTDDADITDSGHNQPASDGAGNAAGSEVAVEQPLAEQQAPQFVSVAPVPISEAVAVAASGGMMVNRGGGGTVTQLLSPGTVPQLPQQGSQWTHPVRAWQSTYAPHSGTNIRTMSELQSRDNVLYQALVPQRTEATLRISHRPPARVATHLPARSLNNSSPVTPGAQQIRDLRLLFFGRGNLSAAPARETDGNAQARIAETAREQPRPGGRLPRG</sequence>
<feature type="region of interest" description="Disordered" evidence="1">
    <location>
        <begin position="1369"/>
        <end position="1400"/>
    </location>
</feature>
<protein>
    <submittedName>
        <fullName evidence="2">Uncharacterized protein</fullName>
    </submittedName>
</protein>
<gene>
    <name evidence="2" type="ORF">N5923_15335</name>
</gene>
<feature type="region of interest" description="Disordered" evidence="1">
    <location>
        <begin position="1010"/>
        <end position="1051"/>
    </location>
</feature>
<reference evidence="2" key="1">
    <citation type="submission" date="2022-09" db="EMBL/GenBank/DDBJ databases">
        <title>Winslowiella arboricola sp. nov., isolated from bleeding cankers on broadleaf hosts.</title>
        <authorList>
            <person name="Brady C."/>
            <person name="Kaur S."/>
            <person name="Crampton B."/>
            <person name="Maddock D."/>
            <person name="Arnold D."/>
            <person name="Denman S."/>
        </authorList>
    </citation>
    <scope>NUCLEOTIDE SEQUENCE</scope>
    <source>
        <strain evidence="2">BAC 15a-03b</strain>
    </source>
</reference>
<feature type="compositionally biased region" description="Basic and acidic residues" evidence="1">
    <location>
        <begin position="1023"/>
        <end position="1032"/>
    </location>
</feature>
<keyword evidence="3" id="KW-1185">Reference proteome</keyword>
<evidence type="ECO:0000256" key="1">
    <source>
        <dbReference type="SAM" id="MobiDB-lite"/>
    </source>
</evidence>
<proteinExistence type="predicted"/>
<dbReference type="EMBL" id="JAODIM010000042">
    <property type="protein sequence ID" value="MCU5778864.1"/>
    <property type="molecule type" value="Genomic_DNA"/>
</dbReference>
<feature type="compositionally biased region" description="Polar residues" evidence="1">
    <location>
        <begin position="1036"/>
        <end position="1046"/>
    </location>
</feature>
<evidence type="ECO:0000313" key="3">
    <source>
        <dbReference type="Proteomes" id="UP001064262"/>
    </source>
</evidence>
<evidence type="ECO:0000313" key="2">
    <source>
        <dbReference type="EMBL" id="MCU5778864.1"/>
    </source>
</evidence>
<feature type="region of interest" description="Disordered" evidence="1">
    <location>
        <begin position="1191"/>
        <end position="1219"/>
    </location>
</feature>
<name>A0A9J6PTJ0_9GAMM</name>
<comment type="caution">
    <text evidence="2">The sequence shown here is derived from an EMBL/GenBank/DDBJ whole genome shotgun (WGS) entry which is preliminary data.</text>
</comment>